<sequence length="135" mass="15919">MQPIGYRTLPHERCEMYCKDMTNCLSNNPVYVKCITDITINSLCYVAGVISLMLQENKIKTYESMLITASEQIQNIALWIEKLQKYSTDLHILDNSRLNEDRRICPRFPTADMSAVINNKEYLIKNIRWVRRIQR</sequence>
<dbReference type="AlphaFoldDB" id="A0A5J4L7Z1"/>
<dbReference type="EMBL" id="BLAB01000001">
    <property type="protein sequence ID" value="GER94867.1"/>
    <property type="molecule type" value="Genomic_DNA"/>
</dbReference>
<comment type="caution">
    <text evidence="1">The sequence shown here is derived from an EMBL/GenBank/DDBJ whole genome shotgun (WGS) entry which is preliminary data.</text>
</comment>
<proteinExistence type="predicted"/>
<gene>
    <name evidence="1" type="ORF">A45J_2633</name>
</gene>
<name>A0A5J4L7Z1_9ZZZZ</name>
<evidence type="ECO:0000313" key="1">
    <source>
        <dbReference type="EMBL" id="GER94867.1"/>
    </source>
</evidence>
<accession>A0A5J4L7Z1</accession>
<protein>
    <submittedName>
        <fullName evidence="1">Uncharacterized protein</fullName>
    </submittedName>
</protein>
<reference evidence="1" key="1">
    <citation type="submission" date="2019-10" db="EMBL/GenBank/DDBJ databases">
        <title>Metagenomic sequencing of thiosulfate-disproportionating enrichment culture.</title>
        <authorList>
            <person name="Umezawa K."/>
            <person name="Kojima H."/>
            <person name="Fukui M."/>
        </authorList>
    </citation>
    <scope>NUCLEOTIDE SEQUENCE</scope>
    <source>
        <strain evidence="1">45J</strain>
    </source>
</reference>
<organism evidence="1">
    <name type="scientific">hot springs metagenome</name>
    <dbReference type="NCBI Taxonomy" id="433727"/>
    <lineage>
        <taxon>unclassified sequences</taxon>
        <taxon>metagenomes</taxon>
        <taxon>ecological metagenomes</taxon>
    </lineage>
</organism>